<feature type="coiled-coil region" evidence="1">
    <location>
        <begin position="277"/>
        <end position="376"/>
    </location>
</feature>
<organism evidence="3 4">
    <name type="scientific">Sulfitobacter sediminis</name>
    <dbReference type="NCBI Taxonomy" id="3234186"/>
    <lineage>
        <taxon>Bacteria</taxon>
        <taxon>Pseudomonadati</taxon>
        <taxon>Pseudomonadota</taxon>
        <taxon>Alphaproteobacteria</taxon>
        <taxon>Rhodobacterales</taxon>
        <taxon>Roseobacteraceae</taxon>
        <taxon>Sulfitobacter</taxon>
    </lineage>
</organism>
<feature type="coiled-coil region" evidence="1">
    <location>
        <begin position="160"/>
        <end position="237"/>
    </location>
</feature>
<evidence type="ECO:0000256" key="1">
    <source>
        <dbReference type="SAM" id="Coils"/>
    </source>
</evidence>
<dbReference type="PANTHER" id="PTHR32309:SF13">
    <property type="entry name" value="FERRIC ENTEROBACTIN TRANSPORT PROTEIN FEPE"/>
    <property type="match status" value="1"/>
</dbReference>
<dbReference type="PANTHER" id="PTHR32309">
    <property type="entry name" value="TYROSINE-PROTEIN KINASE"/>
    <property type="match status" value="1"/>
</dbReference>
<keyword evidence="4" id="KW-1185">Reference proteome</keyword>
<dbReference type="Proteomes" id="UP001556098">
    <property type="component" value="Unassembled WGS sequence"/>
</dbReference>
<keyword evidence="2" id="KW-0812">Transmembrane</keyword>
<sequence length="514" mass="57916">MNFDLVFYRALVLRRLPVMILFVLLFSGLGLVTALNLPDTFSTSARLLHEAPQIPSSMIPTTVQTGAEEQLAVIEQRLLTRANLIDIANRFDVFENIREMEPDRVYERMREATTIRRRSGGRSGATMMTIEFKGRAPRIVANVVNEYVTLVLDENARFRVSRAENTLDFFQQEVDRLDEELTRQTVEITRFKTENADALPQDRNFRLQRASLLQERRERLARELALARQQRGNIEARFAVSRRPSVTPSSATEQELLVIKAELDRLTETYSESNPRVIRLKDRIEQLEAIVAAQTSERDQIAGVEVGAEEQILLELAIEEADNRIDALQSQIDETAAELEELQTSISQSTANSFQLAELERDLAITQSRYDNAVANLNSARMSERIEATAQGERISVVENASVPQIPSGPNRLAIAAVGIISGIGLAVGYFVLLEFMNRSIRRPSELVDRYNVVPIVTIPYMESPFARLIRRSALIMATLAVLVGVPLALWYVDSYYQPLELIVQRGLSKLGLG</sequence>
<feature type="transmembrane region" description="Helical" evidence="2">
    <location>
        <begin position="474"/>
        <end position="493"/>
    </location>
</feature>
<dbReference type="InterPro" id="IPR050445">
    <property type="entry name" value="Bact_polysacc_biosynth/exp"/>
</dbReference>
<evidence type="ECO:0000256" key="2">
    <source>
        <dbReference type="SAM" id="Phobius"/>
    </source>
</evidence>
<dbReference type="EMBL" id="JBFNXX010000008">
    <property type="protein sequence ID" value="MEW9920356.1"/>
    <property type="molecule type" value="Genomic_DNA"/>
</dbReference>
<name>A0ABV3RNW8_9RHOB</name>
<feature type="transmembrane region" description="Helical" evidence="2">
    <location>
        <begin position="413"/>
        <end position="433"/>
    </location>
</feature>
<evidence type="ECO:0000313" key="3">
    <source>
        <dbReference type="EMBL" id="MEW9920356.1"/>
    </source>
</evidence>
<keyword evidence="2" id="KW-0472">Membrane</keyword>
<comment type="caution">
    <text evidence="3">The sequence shown here is derived from an EMBL/GenBank/DDBJ whole genome shotgun (WGS) entry which is preliminary data.</text>
</comment>
<accession>A0ABV3RNW8</accession>
<dbReference type="RefSeq" id="WP_367878061.1">
    <property type="nucleotide sequence ID" value="NZ_JBFNXX010000008.1"/>
</dbReference>
<reference evidence="3 4" key="1">
    <citation type="submission" date="2024-07" db="EMBL/GenBank/DDBJ databases">
        <title>Marimonas sp.nov., isolated from tidal-flat sediment.</title>
        <authorList>
            <person name="Jayan J.N."/>
            <person name="Lee S.S."/>
        </authorList>
    </citation>
    <scope>NUCLEOTIDE SEQUENCE [LARGE SCALE GENOMIC DNA]</scope>
    <source>
        <strain evidence="3 4">MJW-29</strain>
    </source>
</reference>
<proteinExistence type="predicted"/>
<keyword evidence="2" id="KW-1133">Transmembrane helix</keyword>
<gene>
    <name evidence="3" type="ORF">AB2B41_12125</name>
</gene>
<evidence type="ECO:0000313" key="4">
    <source>
        <dbReference type="Proteomes" id="UP001556098"/>
    </source>
</evidence>
<protein>
    <submittedName>
        <fullName evidence="3">GumC family protein</fullName>
    </submittedName>
</protein>
<keyword evidence="1" id="KW-0175">Coiled coil</keyword>